<evidence type="ECO:0000256" key="1">
    <source>
        <dbReference type="SAM" id="MobiDB-lite"/>
    </source>
</evidence>
<accession>A0A7C0U385</accession>
<feature type="region of interest" description="Disordered" evidence="1">
    <location>
        <begin position="72"/>
        <end position="91"/>
    </location>
</feature>
<dbReference type="AlphaFoldDB" id="A0A7C0U385"/>
<reference evidence="2" key="1">
    <citation type="journal article" date="2020" name="mSystems">
        <title>Genome- and Community-Level Interaction Insights into Carbon Utilization and Element Cycling Functions of Hydrothermarchaeota in Hydrothermal Sediment.</title>
        <authorList>
            <person name="Zhou Z."/>
            <person name="Liu Y."/>
            <person name="Xu W."/>
            <person name="Pan J."/>
            <person name="Luo Z.H."/>
            <person name="Li M."/>
        </authorList>
    </citation>
    <scope>NUCLEOTIDE SEQUENCE [LARGE SCALE GENOMIC DNA]</scope>
    <source>
        <strain evidence="2">HyVt-233</strain>
    </source>
</reference>
<evidence type="ECO:0000313" key="2">
    <source>
        <dbReference type="EMBL" id="HDD44700.1"/>
    </source>
</evidence>
<dbReference type="EMBL" id="DRBS01000282">
    <property type="protein sequence ID" value="HDD44700.1"/>
    <property type="molecule type" value="Genomic_DNA"/>
</dbReference>
<protein>
    <submittedName>
        <fullName evidence="2">Uncharacterized protein</fullName>
    </submittedName>
</protein>
<comment type="caution">
    <text evidence="2">The sequence shown here is derived from an EMBL/GenBank/DDBJ whole genome shotgun (WGS) entry which is preliminary data.</text>
</comment>
<gene>
    <name evidence="2" type="ORF">ENG63_07565</name>
</gene>
<proteinExistence type="predicted"/>
<sequence>MGKKWYEKKTYWDPDLSRQRQRLLAERRKKITKALLGWITKPKARRETLESDSLYPYPTVWEQEELMKRLAEQRKREREEEKKKKKKTFPPPEVIEQNVKIFEWFLGHMAPRRSFRENPTVFLEQIKNALIKNEIDKKGYEKLKKLYQAYYEKYVKSKQKSKSKQQQQ</sequence>
<dbReference type="Proteomes" id="UP000886289">
    <property type="component" value="Unassembled WGS sequence"/>
</dbReference>
<organism evidence="2">
    <name type="scientific">Desulfofervidus auxilii</name>
    <dbReference type="NCBI Taxonomy" id="1621989"/>
    <lineage>
        <taxon>Bacteria</taxon>
        <taxon>Pseudomonadati</taxon>
        <taxon>Thermodesulfobacteriota</taxon>
        <taxon>Candidatus Desulfofervidia</taxon>
        <taxon>Candidatus Desulfofervidales</taxon>
        <taxon>Candidatus Desulfofervidaceae</taxon>
        <taxon>Candidatus Desulfofervidus</taxon>
    </lineage>
</organism>
<feature type="compositionally biased region" description="Basic and acidic residues" evidence="1">
    <location>
        <begin position="72"/>
        <end position="82"/>
    </location>
</feature>
<name>A0A7C0U385_DESA2</name>